<dbReference type="PANTHER" id="PTHR34466:SF1">
    <property type="entry name" value="OS06G0609800 PROTEIN"/>
    <property type="match status" value="1"/>
</dbReference>
<feature type="compositionally biased region" description="Basic and acidic residues" evidence="1">
    <location>
        <begin position="192"/>
        <end position="208"/>
    </location>
</feature>
<dbReference type="AlphaFoldDB" id="A0AAV1DYL9"/>
<feature type="region of interest" description="Disordered" evidence="1">
    <location>
        <begin position="493"/>
        <end position="518"/>
    </location>
</feature>
<feature type="compositionally biased region" description="Gly residues" evidence="1">
    <location>
        <begin position="16"/>
        <end position="25"/>
    </location>
</feature>
<feature type="compositionally biased region" description="Low complexity" evidence="1">
    <location>
        <begin position="26"/>
        <end position="36"/>
    </location>
</feature>
<reference evidence="2" key="1">
    <citation type="submission" date="2023-03" db="EMBL/GenBank/DDBJ databases">
        <authorList>
            <person name="Julca I."/>
        </authorList>
    </citation>
    <scope>NUCLEOTIDE SEQUENCE</scope>
</reference>
<protein>
    <submittedName>
        <fullName evidence="2">OLC1v1013593C2</fullName>
    </submittedName>
</protein>
<evidence type="ECO:0000313" key="2">
    <source>
        <dbReference type="EMBL" id="CAI9113064.1"/>
    </source>
</evidence>
<sequence length="600" mass="66707">MATSAFKSTTRRLSVAGGGAAGAGGDESFSSSSSSKATHRRSRSLSRFSRRLPSELEETPLDYRAAPKGKFVNTARGSEFPEISLDDLALEFFSSRENNSSDDKSCRNGRSNNDGEIKSRERGRSRDGRRDSDVARWASDTASSARRGRSVSRHREPAVQDKKVISHGSSVKAVNSEANSRRRRSLSVAQYRRSDSESDADPFRSSHSHYDVKKIDTWNGQVQKASSSADRRLRKSHSQRNLALLNDGYSSHSSALTDDDTKDCRSGNIRDEKTIRTVYQQKVGNPSEGVRRSEFYEEMRKELRYAVEEVRTKLEQAKVITDGTTDDDVSLGLGRSDGPRNLSAVRKSYTAKLEQSQKRKQELLAEMLLEDQHGRELSEIVKEFLPDSRNSSGVQKTSRTRKRSTDRSRMSNRLTEEAERYFEDFISNVEDTDISSFDGERSDGSSTLGGTIKSKVSTHLITENLQSPAESNLHTAEMDGVNLPWLQWETSNDGSLKEKNKSQTPMTPKTLNWGADKETPLRGDLSKYSISSHGSSNTGLMNGCLKSASANGGGYGNRQRSSFDLADYVSSCNSEEVLFERYKARQQIHSGGLLLCSNVL</sequence>
<feature type="region of interest" description="Disordered" evidence="1">
    <location>
        <begin position="97"/>
        <end position="208"/>
    </location>
</feature>
<evidence type="ECO:0000256" key="1">
    <source>
        <dbReference type="SAM" id="MobiDB-lite"/>
    </source>
</evidence>
<dbReference type="Proteomes" id="UP001161247">
    <property type="component" value="Chromosome 7"/>
</dbReference>
<keyword evidence="3" id="KW-1185">Reference proteome</keyword>
<dbReference type="PANTHER" id="PTHR34466">
    <property type="entry name" value="OS11G0129800 PROTEIN"/>
    <property type="match status" value="1"/>
</dbReference>
<feature type="compositionally biased region" description="Basic residues" evidence="1">
    <location>
        <begin position="37"/>
        <end position="50"/>
    </location>
</feature>
<feature type="compositionally biased region" description="Basic and acidic residues" evidence="1">
    <location>
        <begin position="113"/>
        <end position="134"/>
    </location>
</feature>
<accession>A0AAV1DYL9</accession>
<name>A0AAV1DYL9_OLDCO</name>
<organism evidence="2 3">
    <name type="scientific">Oldenlandia corymbosa var. corymbosa</name>
    <dbReference type="NCBI Taxonomy" id="529605"/>
    <lineage>
        <taxon>Eukaryota</taxon>
        <taxon>Viridiplantae</taxon>
        <taxon>Streptophyta</taxon>
        <taxon>Embryophyta</taxon>
        <taxon>Tracheophyta</taxon>
        <taxon>Spermatophyta</taxon>
        <taxon>Magnoliopsida</taxon>
        <taxon>eudicotyledons</taxon>
        <taxon>Gunneridae</taxon>
        <taxon>Pentapetalae</taxon>
        <taxon>asterids</taxon>
        <taxon>lamiids</taxon>
        <taxon>Gentianales</taxon>
        <taxon>Rubiaceae</taxon>
        <taxon>Rubioideae</taxon>
        <taxon>Spermacoceae</taxon>
        <taxon>Hedyotis-Oldenlandia complex</taxon>
        <taxon>Oldenlandia</taxon>
    </lineage>
</organism>
<proteinExistence type="predicted"/>
<dbReference type="EMBL" id="OX459124">
    <property type="protein sequence ID" value="CAI9113064.1"/>
    <property type="molecule type" value="Genomic_DNA"/>
</dbReference>
<feature type="region of interest" description="Disordered" evidence="1">
    <location>
        <begin position="382"/>
        <end position="415"/>
    </location>
</feature>
<evidence type="ECO:0000313" key="3">
    <source>
        <dbReference type="Proteomes" id="UP001161247"/>
    </source>
</evidence>
<gene>
    <name evidence="2" type="ORF">OLC1_LOCUS20144</name>
</gene>
<feature type="compositionally biased region" description="Polar residues" evidence="1">
    <location>
        <begin position="167"/>
        <end position="178"/>
    </location>
</feature>
<feature type="compositionally biased region" description="Basic and acidic residues" evidence="1">
    <location>
        <begin position="153"/>
        <end position="164"/>
    </location>
</feature>
<feature type="region of interest" description="Disordered" evidence="1">
    <location>
        <begin position="244"/>
        <end position="267"/>
    </location>
</feature>
<feature type="region of interest" description="Disordered" evidence="1">
    <location>
        <begin position="1"/>
        <end position="69"/>
    </location>
</feature>
<feature type="compositionally biased region" description="Basic and acidic residues" evidence="1">
    <location>
        <begin position="403"/>
        <end position="415"/>
    </location>
</feature>